<accession>A0A6V7UT86</accession>
<gene>
    <name evidence="2" type="ORF">MENT_LOCUS17082</name>
    <name evidence="3" type="ORF">MENT_LOCUS29803</name>
</gene>
<proteinExistence type="predicted"/>
<sequence>MLKKILLLNIFLSFICYDLTNGKKVCSYVPRRTCNRADICCHKNCCDSSTQMCCSENGGYCCDKNLFCCGKGLCCKSCSFDGNGNPICGREGELKENNSELVKMLE</sequence>
<dbReference type="AlphaFoldDB" id="A0A6V7UT86"/>
<dbReference type="Proteomes" id="UP000580250">
    <property type="component" value="Unassembled WGS sequence"/>
</dbReference>
<protein>
    <submittedName>
        <fullName evidence="2">Uncharacterized protein</fullName>
    </submittedName>
</protein>
<comment type="caution">
    <text evidence="2">The sequence shown here is derived from an EMBL/GenBank/DDBJ whole genome shotgun (WGS) entry which is preliminary data.</text>
</comment>
<evidence type="ECO:0000313" key="4">
    <source>
        <dbReference type="Proteomes" id="UP000580250"/>
    </source>
</evidence>
<keyword evidence="1" id="KW-0732">Signal</keyword>
<evidence type="ECO:0000313" key="2">
    <source>
        <dbReference type="EMBL" id="CAD2165292.1"/>
    </source>
</evidence>
<evidence type="ECO:0000313" key="3">
    <source>
        <dbReference type="EMBL" id="CAD2177903.1"/>
    </source>
</evidence>
<dbReference type="EMBL" id="CAJEWN010000109">
    <property type="protein sequence ID" value="CAD2165292.1"/>
    <property type="molecule type" value="Genomic_DNA"/>
</dbReference>
<reference evidence="2 4" key="1">
    <citation type="submission" date="2020-08" db="EMBL/GenBank/DDBJ databases">
        <authorList>
            <person name="Koutsovoulos G."/>
            <person name="Danchin GJ E."/>
        </authorList>
    </citation>
    <scope>NUCLEOTIDE SEQUENCE [LARGE SCALE GENOMIC DNA]</scope>
</reference>
<dbReference type="EMBL" id="CAJEWN010000307">
    <property type="protein sequence ID" value="CAD2177903.1"/>
    <property type="molecule type" value="Genomic_DNA"/>
</dbReference>
<evidence type="ECO:0000256" key="1">
    <source>
        <dbReference type="SAM" id="SignalP"/>
    </source>
</evidence>
<feature type="signal peptide" evidence="1">
    <location>
        <begin position="1"/>
        <end position="22"/>
    </location>
</feature>
<feature type="chain" id="PRO_5044126567" evidence="1">
    <location>
        <begin position="23"/>
        <end position="106"/>
    </location>
</feature>
<organism evidence="2 4">
    <name type="scientific">Meloidogyne enterolobii</name>
    <name type="common">Root-knot nematode worm</name>
    <name type="synonym">Meloidogyne mayaguensis</name>
    <dbReference type="NCBI Taxonomy" id="390850"/>
    <lineage>
        <taxon>Eukaryota</taxon>
        <taxon>Metazoa</taxon>
        <taxon>Ecdysozoa</taxon>
        <taxon>Nematoda</taxon>
        <taxon>Chromadorea</taxon>
        <taxon>Rhabditida</taxon>
        <taxon>Tylenchina</taxon>
        <taxon>Tylenchomorpha</taxon>
        <taxon>Tylenchoidea</taxon>
        <taxon>Meloidogynidae</taxon>
        <taxon>Meloidogyninae</taxon>
        <taxon>Meloidogyne</taxon>
    </lineage>
</organism>
<name>A0A6V7UT86_MELEN</name>